<feature type="compositionally biased region" description="Basic and acidic residues" evidence="1">
    <location>
        <begin position="191"/>
        <end position="203"/>
    </location>
</feature>
<reference evidence="3" key="1">
    <citation type="journal article" date="2017" name="Cell">
        <title>Insights into land plant evolution garnered from the Marchantia polymorpha genome.</title>
        <authorList>
            <person name="Bowman J.L."/>
            <person name="Kohchi T."/>
            <person name="Yamato K.T."/>
            <person name="Jenkins J."/>
            <person name="Shu S."/>
            <person name="Ishizaki K."/>
            <person name="Yamaoka S."/>
            <person name="Nishihama R."/>
            <person name="Nakamura Y."/>
            <person name="Berger F."/>
            <person name="Adam C."/>
            <person name="Aki S.S."/>
            <person name="Althoff F."/>
            <person name="Araki T."/>
            <person name="Arteaga-Vazquez M.A."/>
            <person name="Balasubrmanian S."/>
            <person name="Barry K."/>
            <person name="Bauer D."/>
            <person name="Boehm C.R."/>
            <person name="Briginshaw L."/>
            <person name="Caballero-Perez J."/>
            <person name="Catarino B."/>
            <person name="Chen F."/>
            <person name="Chiyoda S."/>
            <person name="Chovatia M."/>
            <person name="Davies K.M."/>
            <person name="Delmans M."/>
            <person name="Demura T."/>
            <person name="Dierschke T."/>
            <person name="Dolan L."/>
            <person name="Dorantes-Acosta A.E."/>
            <person name="Eklund D.M."/>
            <person name="Florent S.N."/>
            <person name="Flores-Sandoval E."/>
            <person name="Fujiyama A."/>
            <person name="Fukuzawa H."/>
            <person name="Galik B."/>
            <person name="Grimanelli D."/>
            <person name="Grimwood J."/>
            <person name="Grossniklaus U."/>
            <person name="Hamada T."/>
            <person name="Haseloff J."/>
            <person name="Hetherington A.J."/>
            <person name="Higo A."/>
            <person name="Hirakawa Y."/>
            <person name="Hundley H.N."/>
            <person name="Ikeda Y."/>
            <person name="Inoue K."/>
            <person name="Inoue S.I."/>
            <person name="Ishida S."/>
            <person name="Jia Q."/>
            <person name="Kakita M."/>
            <person name="Kanazawa T."/>
            <person name="Kawai Y."/>
            <person name="Kawashima T."/>
            <person name="Kennedy M."/>
            <person name="Kinose K."/>
            <person name="Kinoshita T."/>
            <person name="Kohara Y."/>
            <person name="Koide E."/>
            <person name="Komatsu K."/>
            <person name="Kopischke S."/>
            <person name="Kubo M."/>
            <person name="Kyozuka J."/>
            <person name="Lagercrantz U."/>
            <person name="Lin S.S."/>
            <person name="Lindquist E."/>
            <person name="Lipzen A.M."/>
            <person name="Lu C.W."/>
            <person name="De Luna E."/>
            <person name="Martienssen R.A."/>
            <person name="Minamino N."/>
            <person name="Mizutani M."/>
            <person name="Mizutani M."/>
            <person name="Mochizuki N."/>
            <person name="Monte I."/>
            <person name="Mosher R."/>
            <person name="Nagasaki H."/>
            <person name="Nakagami H."/>
            <person name="Naramoto S."/>
            <person name="Nishitani K."/>
            <person name="Ohtani M."/>
            <person name="Okamoto T."/>
            <person name="Okumura M."/>
            <person name="Phillips J."/>
            <person name="Pollak B."/>
            <person name="Reinders A."/>
            <person name="Rovekamp M."/>
            <person name="Sano R."/>
            <person name="Sawa S."/>
            <person name="Schmid M.W."/>
            <person name="Shirakawa M."/>
            <person name="Solano R."/>
            <person name="Spunde A."/>
            <person name="Suetsugu N."/>
            <person name="Sugano S."/>
            <person name="Sugiyama A."/>
            <person name="Sun R."/>
            <person name="Suzuki Y."/>
            <person name="Takenaka M."/>
            <person name="Takezawa D."/>
            <person name="Tomogane H."/>
            <person name="Tsuzuki M."/>
            <person name="Ueda T."/>
            <person name="Umeda M."/>
            <person name="Ward J.M."/>
            <person name="Watanabe Y."/>
            <person name="Yazaki K."/>
            <person name="Yokoyama R."/>
            <person name="Yoshitake Y."/>
            <person name="Yotsui I."/>
            <person name="Zachgo S."/>
            <person name="Schmutz J."/>
        </authorList>
    </citation>
    <scope>NUCLEOTIDE SEQUENCE [LARGE SCALE GENOMIC DNA]</scope>
    <source>
        <strain evidence="3">Tak-1</strain>
    </source>
</reference>
<accession>A0A2R6W8H0</accession>
<evidence type="ECO:0000313" key="2">
    <source>
        <dbReference type="EMBL" id="PTQ30160.1"/>
    </source>
</evidence>
<feature type="compositionally biased region" description="Basic residues" evidence="1">
    <location>
        <begin position="392"/>
        <end position="404"/>
    </location>
</feature>
<keyword evidence="3" id="KW-1185">Reference proteome</keyword>
<protein>
    <submittedName>
        <fullName evidence="2">Uncharacterized protein</fullName>
    </submittedName>
</protein>
<feature type="compositionally biased region" description="Basic and acidic residues" evidence="1">
    <location>
        <begin position="167"/>
        <end position="183"/>
    </location>
</feature>
<feature type="region of interest" description="Disordered" evidence="1">
    <location>
        <begin position="540"/>
        <end position="577"/>
    </location>
</feature>
<sequence length="666" mass="74649">MAELYLSSSYLRSPKDDEERLMIEMNDSNASQRNCVSLARIRESQGCSHLETSPCAVMSHLDYSPSVLDTKEFVPSQSVEIWLWKQNEIHGQPEFGRILTIRATSETAARRHRHRHCASQPRFGTRKKKKKGCRIHLERSRCCRDGRWNRFQAATSSRSAKTQAMARRSDDNRRPSSHTDSRGIGRRRRRDQAQRALGDDGIRLRNRPRASDSMEMAVHVRSSLIEREICPRHRAEEEEPREPKPEPEPEPERDREQAQAQLQVQDGEEEDGAGGGPKRRRRRRRRRRAEAQSVVQRWRREGGERGGGDESVPIEGVLLGGVDRRRIEDISADQSGEHHIAHARQSQQFPQQHPQEARGRGRESAHSPLAQRRAARARRSRLQHRPLAPQIPRRRHGRQPRARLRCPIPPAPHSQWPPRRPQSPLPTRSRRLPHQSLAIARDNRSALGRELVLDDDNDDATIARGRDGVRIRGGEAATRAERAAGRVQRGDESIGAIGEGRGVEGCDDPIAGREAGREQHAPARHGAGRGLEAQHLLGQAQRGVPAHVPGGGAEPSAVQDAGAAAAPEPHGSRGGALRRGARRLRAHGRFPIAHGPEPRGFGPHCPRLAIAAARPCQRQHPHRRVRRDGPCPRRAPLSCLLQPLRLPVQSTSADSSRQPHQLLDLI</sequence>
<evidence type="ECO:0000313" key="3">
    <source>
        <dbReference type="Proteomes" id="UP000244005"/>
    </source>
</evidence>
<feature type="compositionally biased region" description="Basic and acidic residues" evidence="1">
    <location>
        <begin position="229"/>
        <end position="257"/>
    </location>
</feature>
<dbReference type="Proteomes" id="UP000244005">
    <property type="component" value="Unassembled WGS sequence"/>
</dbReference>
<proteinExistence type="predicted"/>
<feature type="compositionally biased region" description="Polar residues" evidence="1">
    <location>
        <begin position="153"/>
        <end position="162"/>
    </location>
</feature>
<feature type="compositionally biased region" description="Basic and acidic residues" evidence="1">
    <location>
        <begin position="322"/>
        <end position="340"/>
    </location>
</feature>
<dbReference type="AlphaFoldDB" id="A0A2R6W8H0"/>
<feature type="region of interest" description="Disordered" evidence="1">
    <location>
        <begin position="229"/>
        <end position="433"/>
    </location>
</feature>
<name>A0A2R6W8H0_MARPO</name>
<feature type="region of interest" description="Disordered" evidence="1">
    <location>
        <begin position="106"/>
        <end position="132"/>
    </location>
</feature>
<dbReference type="EMBL" id="KZ772801">
    <property type="protein sequence ID" value="PTQ30160.1"/>
    <property type="molecule type" value="Genomic_DNA"/>
</dbReference>
<gene>
    <name evidence="2" type="ORF">MARPO_0129s0045</name>
</gene>
<feature type="region of interest" description="Disordered" evidence="1">
    <location>
        <begin position="153"/>
        <end position="216"/>
    </location>
</feature>
<organism evidence="2 3">
    <name type="scientific">Marchantia polymorpha</name>
    <name type="common">Common liverwort</name>
    <name type="synonym">Marchantia aquatica</name>
    <dbReference type="NCBI Taxonomy" id="3197"/>
    <lineage>
        <taxon>Eukaryota</taxon>
        <taxon>Viridiplantae</taxon>
        <taxon>Streptophyta</taxon>
        <taxon>Embryophyta</taxon>
        <taxon>Marchantiophyta</taxon>
        <taxon>Marchantiopsida</taxon>
        <taxon>Marchantiidae</taxon>
        <taxon>Marchantiales</taxon>
        <taxon>Marchantiaceae</taxon>
        <taxon>Marchantia</taxon>
    </lineage>
</organism>
<feature type="compositionally biased region" description="Basic and acidic residues" evidence="1">
    <location>
        <begin position="298"/>
        <end position="308"/>
    </location>
</feature>
<feature type="compositionally biased region" description="Low complexity" evidence="1">
    <location>
        <begin position="345"/>
        <end position="354"/>
    </location>
</feature>
<feature type="compositionally biased region" description="Basic residues" evidence="1">
    <location>
        <begin position="277"/>
        <end position="288"/>
    </location>
</feature>
<feature type="compositionally biased region" description="Basic and acidic residues" evidence="1">
    <location>
        <begin position="355"/>
        <end position="365"/>
    </location>
</feature>
<feature type="compositionally biased region" description="Basic residues" evidence="1">
    <location>
        <begin position="373"/>
        <end position="384"/>
    </location>
</feature>
<evidence type="ECO:0000256" key="1">
    <source>
        <dbReference type="SAM" id="MobiDB-lite"/>
    </source>
</evidence>